<keyword evidence="2" id="KW-1185">Reference proteome</keyword>
<dbReference type="EMBL" id="SMOL01000120">
    <property type="protein sequence ID" value="KAB2632424.1"/>
    <property type="molecule type" value="Genomic_DNA"/>
</dbReference>
<dbReference type="AlphaFoldDB" id="A0A5N5IAD9"/>
<dbReference type="Proteomes" id="UP000327157">
    <property type="component" value="Chromosome 6"/>
</dbReference>
<accession>A0A5N5IAD9</accession>
<proteinExistence type="predicted"/>
<organism evidence="1 2">
    <name type="scientific">Pyrus ussuriensis x Pyrus communis</name>
    <dbReference type="NCBI Taxonomy" id="2448454"/>
    <lineage>
        <taxon>Eukaryota</taxon>
        <taxon>Viridiplantae</taxon>
        <taxon>Streptophyta</taxon>
        <taxon>Embryophyta</taxon>
        <taxon>Tracheophyta</taxon>
        <taxon>Spermatophyta</taxon>
        <taxon>Magnoliopsida</taxon>
        <taxon>eudicotyledons</taxon>
        <taxon>Gunneridae</taxon>
        <taxon>Pentapetalae</taxon>
        <taxon>rosids</taxon>
        <taxon>fabids</taxon>
        <taxon>Rosales</taxon>
        <taxon>Rosaceae</taxon>
        <taxon>Amygdaloideae</taxon>
        <taxon>Maleae</taxon>
        <taxon>Pyrus</taxon>
    </lineage>
</organism>
<reference evidence="2" key="2">
    <citation type="submission" date="2019-10" db="EMBL/GenBank/DDBJ databases">
        <title>A de novo genome assembly of a pear dwarfing rootstock.</title>
        <authorList>
            <person name="Wang F."/>
            <person name="Wang J."/>
            <person name="Li S."/>
            <person name="Zhang Y."/>
            <person name="Fang M."/>
            <person name="Ma L."/>
            <person name="Zhao Y."/>
            <person name="Jiang S."/>
        </authorList>
    </citation>
    <scope>NUCLEOTIDE SEQUENCE [LARGE SCALE GENOMIC DNA]</scope>
</reference>
<sequence>MTTLIPSFDILSTSVGKCLAEEDMDKLDKYLRSTIFSFYFGRTADSFSSEDEEVSFEELLLGEWPVADFYAHVVLKPVENNGLGERYDYGLCDILNSISKIGSPYKKQICDYIRLGGRGGRGA</sequence>
<evidence type="ECO:0000313" key="1">
    <source>
        <dbReference type="EMBL" id="KAB2632424.1"/>
    </source>
</evidence>
<gene>
    <name evidence="1" type="ORF">D8674_028671</name>
</gene>
<reference evidence="1 2" key="1">
    <citation type="submission" date="2019-09" db="EMBL/GenBank/DDBJ databases">
        <authorList>
            <person name="Ou C."/>
        </authorList>
    </citation>
    <scope>NUCLEOTIDE SEQUENCE [LARGE SCALE GENOMIC DNA]</scope>
    <source>
        <strain evidence="1">S2</strain>
        <tissue evidence="1">Leaf</tissue>
    </source>
</reference>
<name>A0A5N5IAD9_9ROSA</name>
<comment type="caution">
    <text evidence="1">The sequence shown here is derived from an EMBL/GenBank/DDBJ whole genome shotgun (WGS) entry which is preliminary data.</text>
</comment>
<evidence type="ECO:0000313" key="2">
    <source>
        <dbReference type="Proteomes" id="UP000327157"/>
    </source>
</evidence>
<reference evidence="1 2" key="3">
    <citation type="submission" date="2019-11" db="EMBL/GenBank/DDBJ databases">
        <title>A de novo genome assembly of a pear dwarfing rootstock.</title>
        <authorList>
            <person name="Wang F."/>
            <person name="Wang J."/>
            <person name="Li S."/>
            <person name="Zhang Y."/>
            <person name="Fang M."/>
            <person name="Ma L."/>
            <person name="Zhao Y."/>
            <person name="Jiang S."/>
        </authorList>
    </citation>
    <scope>NUCLEOTIDE SEQUENCE [LARGE SCALE GENOMIC DNA]</scope>
    <source>
        <strain evidence="1">S2</strain>
        <tissue evidence="1">Leaf</tissue>
    </source>
</reference>
<protein>
    <submittedName>
        <fullName evidence="1">Uncharacterized protein</fullName>
    </submittedName>
</protein>